<evidence type="ECO:0000313" key="2">
    <source>
        <dbReference type="EMBL" id="GGK67700.1"/>
    </source>
</evidence>
<reference evidence="2" key="2">
    <citation type="submission" date="2020-09" db="EMBL/GenBank/DDBJ databases">
        <authorList>
            <person name="Sun Q."/>
            <person name="Zhou Y."/>
        </authorList>
    </citation>
    <scope>NUCLEOTIDE SEQUENCE</scope>
    <source>
        <strain evidence="2">CGMCC 4.7278</strain>
    </source>
</reference>
<dbReference type="Proteomes" id="UP000612956">
    <property type="component" value="Unassembled WGS sequence"/>
</dbReference>
<name>A0A917QTF6_9NOCA</name>
<protein>
    <recommendedName>
        <fullName evidence="4">PspA domain-containing protein</fullName>
    </recommendedName>
</protein>
<dbReference type="RefSeq" id="WP_188831041.1">
    <property type="nucleotide sequence ID" value="NZ_BMMW01000006.1"/>
</dbReference>
<reference evidence="2" key="1">
    <citation type="journal article" date="2014" name="Int. J. Syst. Evol. Microbiol.">
        <title>Complete genome sequence of Corynebacterium casei LMG S-19264T (=DSM 44701T), isolated from a smear-ripened cheese.</title>
        <authorList>
            <consortium name="US DOE Joint Genome Institute (JGI-PGF)"/>
            <person name="Walter F."/>
            <person name="Albersmeier A."/>
            <person name="Kalinowski J."/>
            <person name="Ruckert C."/>
        </authorList>
    </citation>
    <scope>NUCLEOTIDE SEQUENCE</scope>
    <source>
        <strain evidence="2">CGMCC 4.7278</strain>
    </source>
</reference>
<accession>A0A917QTF6</accession>
<proteinExistence type="predicted"/>
<feature type="compositionally biased region" description="Basic and acidic residues" evidence="1">
    <location>
        <begin position="131"/>
        <end position="158"/>
    </location>
</feature>
<evidence type="ECO:0000313" key="3">
    <source>
        <dbReference type="Proteomes" id="UP000612956"/>
    </source>
</evidence>
<evidence type="ECO:0008006" key="4">
    <source>
        <dbReference type="Google" id="ProtNLM"/>
    </source>
</evidence>
<dbReference type="AlphaFoldDB" id="A0A917QTF6"/>
<evidence type="ECO:0000256" key="1">
    <source>
        <dbReference type="SAM" id="MobiDB-lite"/>
    </source>
</evidence>
<organism evidence="2 3">
    <name type="scientific">Nocardia camponoti</name>
    <dbReference type="NCBI Taxonomy" id="1616106"/>
    <lineage>
        <taxon>Bacteria</taxon>
        <taxon>Bacillati</taxon>
        <taxon>Actinomycetota</taxon>
        <taxon>Actinomycetes</taxon>
        <taxon>Mycobacteriales</taxon>
        <taxon>Nocardiaceae</taxon>
        <taxon>Nocardia</taxon>
    </lineage>
</organism>
<gene>
    <name evidence="2" type="ORF">GCM10011591_44830</name>
</gene>
<feature type="region of interest" description="Disordered" evidence="1">
    <location>
        <begin position="115"/>
        <end position="158"/>
    </location>
</feature>
<dbReference type="EMBL" id="BMMW01000006">
    <property type="protein sequence ID" value="GGK67700.1"/>
    <property type="molecule type" value="Genomic_DNA"/>
</dbReference>
<keyword evidence="3" id="KW-1185">Reference proteome</keyword>
<comment type="caution">
    <text evidence="2">The sequence shown here is derived from an EMBL/GenBank/DDBJ whole genome shotgun (WGS) entry which is preliminary data.</text>
</comment>
<sequence length="158" mass="16730">MSETSEILARLAALPDADLVAIMRAAIAGRPGLTEVGTALTRVASGNTDPDAPVTLDTVDAEFVEPTDTSHQVGTTFAVPPVPTLPITPATGGYTAGGVPTFDSVRGKVERRFGIAQGSGELDQQTPAGRSVEEQWEAREKAGRDRLEEIRKSMRDNK</sequence>